<feature type="transmembrane region" description="Helical" evidence="2">
    <location>
        <begin position="3482"/>
        <end position="3499"/>
    </location>
</feature>
<proteinExistence type="predicted"/>
<gene>
    <name evidence="4" type="ORF">FOL46_007523</name>
</gene>
<feature type="transmembrane region" description="Helical" evidence="2">
    <location>
        <begin position="3206"/>
        <end position="3232"/>
    </location>
</feature>
<accession>A0A7J6LD39</accession>
<dbReference type="InterPro" id="IPR003961">
    <property type="entry name" value="FN3_dom"/>
</dbReference>
<evidence type="ECO:0000313" key="4">
    <source>
        <dbReference type="EMBL" id="KAF4657154.1"/>
    </source>
</evidence>
<feature type="compositionally biased region" description="Basic and acidic residues" evidence="1">
    <location>
        <begin position="45"/>
        <end position="57"/>
    </location>
</feature>
<feature type="domain" description="Fibronectin type-III" evidence="3">
    <location>
        <begin position="1103"/>
        <end position="1205"/>
    </location>
</feature>
<feature type="region of interest" description="Disordered" evidence="1">
    <location>
        <begin position="4172"/>
        <end position="4207"/>
    </location>
</feature>
<sequence length="4228" mass="460223">GSPFGDAYDVLDETNTELGGLAEGNSRRAWSGRELQNDEGEDSSDDRVNKDTPDSGDRNATVVVVPSEPSATDEQYLMQLASLPAPPSHVAATPRSPTSIRVTWDIPYLGSCRLKRWEVESQEAGQPGWQAVQGCNPAELNVQCLPTCIACGLTSQTSYRFRVRVLCEDIPITSKFSCPSELATTHPIPASPPIGIRATSTMSDSGARVEWEPGEPGECQFQRWRVFAKLLAASNHSLVLPSIGPCVSLTNRSVSYCEFEGLSCDTTYVFTVQEVCMDQLGNSNMSADSNVITTPRSSRCDRKAPAPHSVTAAALNASSVIVAWSYDDALRDCIFHRWIVSAAGSDGHTDCLGLDQADTRRCVVGSLRSNTEYRFLVRVSCLNSDMSSGWFASSEPVRTPPLSAAAPVFTSPTPLANDSILLAWKLPSNGIGDCEFASWDLLGRQLPSQDWTSVKGCRNLTSKCTTTCTAVGLDADTHYVFKVRPSCNNVDADGPFSGETFPVATKPRKTGVPSEVAAFVEGPTRILLGWRQPSLGQCTSPRYRALAKIGDSDWFHPSGCNNNGSGSSNCTITELSCDTSYTFKVGVECGNEYANSNYSAEVSAVTPRGDGPCSRPASPPRIVATTAVGPSVVYVNWTDADLGVCLPLGVAIYVRSMADPTWKAYPECWPSTAQASCRVQGLRSNEGYSFNLRQVCSNHESSSPFSAPSKIVATPPRPAATPTRLEIRERSVNSLSLGWLGSELNDCYSPAWEVAARNESGSWGPVLGCDLASQQSSCARECTAKDLLPATQYEFRVRVVCYNVEANSTWSSPVVARTKPVPAPRPTMTVAEEGVTEVSTEIAVNSVDLSNRVVSSGVLARPRMFAAALSYHFCLRSTLFGLAQQQEAVLLRSMMKTGTSCGPWRPGWSMMTQKPPGRGSHRVDAIHIAISLTARPSITDGPSGVATGLECDSLYEFRVRELCEDSEADSPWSPRLEPARTQRGGSCVVRALPPSRVHATAINTTSIGITWQAALQTRSPDCTSLGYSIQMRSSNADAPWTPMGCGRDLLNVSTAASCVAVGLLSNTYYSFRAAHVCLEATVSSSYTDWTDPPTMTLPVPAERPINVTASTLSSGSLLVTWVPQRLEDCDLFEWLVEAKVHPSDEAAWARPSGCMNLLQSCVRSCLAAGLDSNQGYIFRVRTLCHDTRADSEFSEPSWNSTVVQARTIDSTGLYRTQRVRIEPAHTLPIRASTPLAVTASLVANFTDSRVRVAWLPTEANDCELLAWSVTAASDTNPHPYEIARSTDPSVSDITVSSLACATSYSFSVARLCTLLEADSEASAYSSPVTTTLGPECISKASAPVLVEAGPPTTDELVLLWDGGPRQCNSSFSTWLVSLQTSSSSPLSILPCAFPGDVIMRSSTSCILKDLVPDTSYRFRVREVCEDASESSPWSAPSDWVRTLPNLKTIWRLSLKQGGAIVSPLSSEVSAAELYTDHYCQELVGSIVMASSDPRDTAEYSFQQQYEEVRCIKLALRDWPSGTLAFDAATDVDASLEYWDPTAGTGRLGAWSMAYLFRGIRSHGVFREGVLEGPTPPWTAPLGLPYFNTSATVECWTGWPCMLDMTKSSATLLHDGDRLIAVEDTDECTTLYRGGLRGVPGSGISRGASGGVFPFGDISADGAPVQPLVQSSGTYKLCWCDGRAPADCSDIQQFKIEAGRFAILGPLQTHEFNTTVGTRPLCITGLEGYGLQQGDLLAVVSSCGVAQGVRGIGSSGSLWEGISTPSVDGNAFCWDPPYVVAAVPGVYSLCWCSARMSCMERGTPQFRALAGKIRIYGPYPDHDFGAVARGARLSLTGLTGVGLGREDRLAIMSECGDVSAVNGIPAGPASEHSLPGASSVSSDEGRSFYWGTEPVTATPGVYSVCWCGKGGSNSHTFSSCSSPSHFEAHAGSIEVVGPDPSQNRGLLLVRGTEGVISRLWGRGFNVGDVFAVRRSGESCGNLTATRGSWDTNIGSGGLSETVGSDAIDSTRAFVGVVFRGRVLSQPGDYQLCWCSPVSGPDCGAGRLEDFRALAGTLRVVGPEPGQVFACARGEAPCTITGFKSTQSTYRDRLLIVRLDETCDTDRIDVCQSIGESADNGETFTWATEAAGGFMITAGSYRLCWCSGVLQAASAQTCRSSRDFTVDAGMLHVFQPYVCSPSSGSSCHLLLPSLMLYSASNSRVTSLTLIPATGLCSEADPPLLRVNLSETPGVGHGPLLNGSLTRYQTRSFAPGLYKICYATTSPSGALAITEPPSAFPDDTRRLLVCPLFSDPHVLSKLPDRCKCHRGYHKTRAGDLSRQRCEPCSEGHWCPGDGAGQIECPKGRGTPGAGAVDSSQCVCLPGRYLAPDGTCRRCPGGFYKPHHGNDTSCRYNCMTHGISEEGSVSHLDCYCQGGSRLACDSLGRITCVSCAGEDYVCPLNSTRTGRSMKCPRTAYLDLSGASTISSKDIQLLRRAAIKALDLPETVDVQVAVSEAQQGSSASVRRLTAAPRLLSVKLSLAADFGSVAGVSTSEVANAFERAFLDTAQSPDASIDPSNMTIIARGATDEELLEEAALLYKRLYVSGARCPPGTTPATDTPTSLSDCKCSAGYKLRCPMCEGQDPSLGPDCIACDIGQYKAVVGNHSQCVLCPEAFETTREVGSTHVGFCVCREGYYRLPDGSCGLCPENHYCSEHPTDLSASPVPICCPAHQVSIAAGSGRRSQCVCSRGFGMVDGRQSISDYHVPRSQWRFRLLIGNEAAALNITPQLCIAPTQCIRPSESPRPIAGGAEWRWTLAIPSVAVSSVLLDFDGDIIKGESYGELLAYATYFCKSSLEPCVEHWTTIGLWDHRALAASGVRVLDAAQSFNNSSSTLGISEDTLLPPPAQSESRLCAPCGWSAVKAHSGNTECTAQCPPNSETVMGSTSTDSCYCSRGYWRDVETEFSSGAEIGKRTPLNCKPCALLESADGRQVAECPGRHIPIPSEGFALLPMRVNQVYGVKSSQPPLVGHRALTSTVVSPHNPIYMECRISDLMQLDGPLDGDEKAPSVCQRGGHCARGMRSLMCSACESGWHRPNTYTQCDRCSDEISLHRLTVALYLLVYAGGIIILSKFTVDAAASVVRPIHSVICKVALNYWLALSVLQRFDITQIKMYEWNVALGETLRNVFVPHWVSDAINTIVLWTGELPGLSVKAALMCLLPYRTDKYIAIGVFYLVQPVLLLLVVTLLSAVALATRRLCKLGYGFSVTLGNPGPRSSGFMHRTAHLSVEAFSRTLNSEPRFLSVWRVFDGISISITQRLMAFLQDMIPVYVATLYLIWSPVTDAMLELLQCEIFELPHASGAKLLSRRWVVDPDLVCYSGVHTTLTAISIVGLLLWTVGAPLLGLLIIYRGKATSQLHDTPFLRSYGFLYLGYEDRCWYWEAIKRAQALAYGFVATWPMGDVKARLVMYAMISGVSSIAHALMEPFDDRSSRLLDRQELHSLLLVFATQIAVQVVITFPLPQGAISAIFLIVVFLNVVHMLRILGYFTIEYCLHIEYAITLRDRRELEKSRMLHKERIQAMREHLVQEGRGPPYLGKLNPIRVHVRVWYNPVSTILCLVRRYKSLHSRLALVKVLEDGSDPRTAAPSAQLYAVLVPKAPCRTLPRLRYCFLGTPLPSHCEYRVNSWERDYFQRTQRSLLDHFARQCAWTSIGGDIHEFILRVLLAYAQRERRERQENCGVLPEVTDERVSDAGRGHEVPWYKKCSVLKLPEDITIDELHDVPVVERDKHRAPLYRSKCSKKARELIPNEMSFHGDELFRASLRAKKLSSSSVTEIRRKWESEKMDNKREKLPSSSRGGPTRKREQPSREELRSGVRTAGQTWRSLFGQQPREENIEMDNLNPVENGVIKWIDPEDSEVKQNVTENTIFCELRTQNNMAVFLDIDRRTGKKRIARIVCPITGFGTVSPENAVEYVPETLNSDPQDYQVLVLQYLINQAGSPPITDDNERAACFNVFHNIFAFYAERVPIMIPHEPNEAEDMDEVLQMDELTPATASIGPQSPATVREPVAPLNRLNREICRNIKDAKALPEELEKGTYSEGWWRIRQVFDPKNERLKCTIVKRLRWIGSQTRDVDIIIAEGVMRISANLGGKREPVRLNDALLAKLRSYVVLSKDEGAPSRCEVFIKGMHRHITKDETPTDTPTHTDTQYSPVYSDTTSSSTDSQGSSSYADSLKAVFDYIMEHVPRSPE</sequence>
<keyword evidence="2" id="KW-0472">Membrane</keyword>
<dbReference type="PANTHER" id="PTHR46967">
    <property type="entry name" value="INSULIN-LIKE GROWTH FACTOR BINDING PROTEIN,N-TERMINAL"/>
    <property type="match status" value="1"/>
</dbReference>
<evidence type="ECO:0000256" key="1">
    <source>
        <dbReference type="SAM" id="MobiDB-lite"/>
    </source>
</evidence>
<feature type="non-terminal residue" evidence="4">
    <location>
        <position position="1"/>
    </location>
</feature>
<feature type="transmembrane region" description="Helical" evidence="2">
    <location>
        <begin position="3506"/>
        <end position="3528"/>
    </location>
</feature>
<feature type="region of interest" description="Disordered" evidence="1">
    <location>
        <begin position="1"/>
        <end position="60"/>
    </location>
</feature>
<evidence type="ECO:0000313" key="5">
    <source>
        <dbReference type="Proteomes" id="UP000572268"/>
    </source>
</evidence>
<feature type="domain" description="Fibronectin type-III" evidence="3">
    <location>
        <begin position="1342"/>
        <end position="1445"/>
    </location>
</feature>
<protein>
    <recommendedName>
        <fullName evidence="3">Fibronectin type-III domain-containing protein</fullName>
    </recommendedName>
</protein>
<comment type="caution">
    <text evidence="4">The sequence shown here is derived from an EMBL/GenBank/DDBJ whole genome shotgun (WGS) entry which is preliminary data.</text>
</comment>
<feature type="domain" description="Fibronectin type-III" evidence="3">
    <location>
        <begin position="192"/>
        <end position="297"/>
    </location>
</feature>
<feature type="compositionally biased region" description="Low complexity" evidence="1">
    <location>
        <begin position="4178"/>
        <end position="4207"/>
    </location>
</feature>
<feature type="domain" description="Fibronectin type-III" evidence="3">
    <location>
        <begin position="86"/>
        <end position="188"/>
    </location>
</feature>
<dbReference type="Gene3D" id="2.60.40.10">
    <property type="entry name" value="Immunoglobulins"/>
    <property type="match status" value="9"/>
</dbReference>
<dbReference type="CDD" id="cd00063">
    <property type="entry name" value="FN3"/>
    <property type="match status" value="8"/>
</dbReference>
<dbReference type="SUPFAM" id="SSF49265">
    <property type="entry name" value="Fibronectin type III"/>
    <property type="match status" value="6"/>
</dbReference>
<feature type="compositionally biased region" description="Basic and acidic residues" evidence="1">
    <location>
        <begin position="3840"/>
        <end position="3852"/>
    </location>
</feature>
<reference evidence="4 5" key="1">
    <citation type="submission" date="2020-04" db="EMBL/GenBank/DDBJ databases">
        <title>Perkinsus olseni comparative genomics.</title>
        <authorList>
            <person name="Bogema D.R."/>
        </authorList>
    </citation>
    <scope>NUCLEOTIDE SEQUENCE [LARGE SCALE GENOMIC DNA]</scope>
    <source>
        <strain evidence="4">ATCC PRA-31</strain>
    </source>
</reference>
<evidence type="ECO:0000256" key="2">
    <source>
        <dbReference type="SAM" id="Phobius"/>
    </source>
</evidence>
<dbReference type="InterPro" id="IPR013783">
    <property type="entry name" value="Ig-like_fold"/>
</dbReference>
<dbReference type="Pfam" id="PF00041">
    <property type="entry name" value="fn3"/>
    <property type="match status" value="2"/>
</dbReference>
<dbReference type="EMBL" id="JABANN010000537">
    <property type="protein sequence ID" value="KAF4657154.1"/>
    <property type="molecule type" value="Genomic_DNA"/>
</dbReference>
<feature type="domain" description="Fibronectin type-III" evidence="3">
    <location>
        <begin position="306"/>
        <end position="402"/>
    </location>
</feature>
<feature type="compositionally biased region" description="Basic and acidic residues" evidence="1">
    <location>
        <begin position="3817"/>
        <end position="3830"/>
    </location>
</feature>
<feature type="domain" description="Fibronectin type-III" evidence="3">
    <location>
        <begin position="1233"/>
        <end position="1335"/>
    </location>
</feature>
<dbReference type="PROSITE" id="PS50853">
    <property type="entry name" value="FN3"/>
    <property type="match status" value="11"/>
</dbReference>
<feature type="domain" description="Fibronectin type-III" evidence="3">
    <location>
        <begin position="721"/>
        <end position="821"/>
    </location>
</feature>
<dbReference type="InterPro" id="IPR036116">
    <property type="entry name" value="FN3_sf"/>
</dbReference>
<feature type="domain" description="Fibronectin type-III" evidence="3">
    <location>
        <begin position="993"/>
        <end position="1099"/>
    </location>
</feature>
<keyword evidence="2" id="KW-1133">Transmembrane helix</keyword>
<dbReference type="SMART" id="SM00060">
    <property type="entry name" value="FN3"/>
    <property type="match status" value="10"/>
</dbReference>
<evidence type="ECO:0000259" key="3">
    <source>
        <dbReference type="PROSITE" id="PS50853"/>
    </source>
</evidence>
<dbReference type="Proteomes" id="UP000572268">
    <property type="component" value="Unassembled WGS sequence"/>
</dbReference>
<feature type="region of interest" description="Disordered" evidence="1">
    <location>
        <begin position="3817"/>
        <end position="3858"/>
    </location>
</feature>
<dbReference type="Gene3D" id="2.10.50.10">
    <property type="entry name" value="Tumor Necrosis Factor Receptor, subunit A, domain 2"/>
    <property type="match status" value="1"/>
</dbReference>
<dbReference type="PANTHER" id="PTHR46967:SF1">
    <property type="entry name" value="KERATIN-ASSOCIATED PROTEIN 16-1-LIKE"/>
    <property type="match status" value="1"/>
</dbReference>
<keyword evidence="2" id="KW-0812">Transmembrane</keyword>
<feature type="domain" description="Fibronectin type-III" evidence="3">
    <location>
        <begin position="512"/>
        <end position="609"/>
    </location>
</feature>
<organism evidence="4 5">
    <name type="scientific">Perkinsus olseni</name>
    <name type="common">Perkinsus atlanticus</name>
    <dbReference type="NCBI Taxonomy" id="32597"/>
    <lineage>
        <taxon>Eukaryota</taxon>
        <taxon>Sar</taxon>
        <taxon>Alveolata</taxon>
        <taxon>Perkinsozoa</taxon>
        <taxon>Perkinsea</taxon>
        <taxon>Perkinsida</taxon>
        <taxon>Perkinsidae</taxon>
        <taxon>Perkinsus</taxon>
    </lineage>
</organism>
<feature type="transmembrane region" description="Helical" evidence="2">
    <location>
        <begin position="3445"/>
        <end position="3462"/>
    </location>
</feature>
<dbReference type="SMART" id="SM01411">
    <property type="entry name" value="Ephrin_rec_like"/>
    <property type="match status" value="5"/>
</dbReference>
<feature type="transmembrane region" description="Helical" evidence="2">
    <location>
        <begin position="3364"/>
        <end position="3388"/>
    </location>
</feature>
<feature type="domain" description="Fibronectin type-III" evidence="3">
    <location>
        <begin position="619"/>
        <end position="717"/>
    </location>
</feature>
<feature type="domain" description="Fibronectin type-III" evidence="3">
    <location>
        <begin position="406"/>
        <end position="508"/>
    </location>
</feature>
<name>A0A7J6LD39_PEROL</name>
<feature type="transmembrane region" description="Helical" evidence="2">
    <location>
        <begin position="3298"/>
        <end position="3317"/>
    </location>
</feature>